<dbReference type="eggNOG" id="ENOG5033P2A">
    <property type="taxonomic scope" value="Bacteria"/>
</dbReference>
<dbReference type="AlphaFoldDB" id="I4A9C7"/>
<evidence type="ECO:0000313" key="2">
    <source>
        <dbReference type="EMBL" id="AFM00562.1"/>
    </source>
</evidence>
<accession>I4A9C7</accession>
<dbReference type="KEGG" id="ddh:Desde_2216"/>
<sequence>MGKHKKVSRPKSPVTVRDPHYQEYDKQKERNIYDYQGYSIRKP</sequence>
<evidence type="ECO:0000256" key="1">
    <source>
        <dbReference type="SAM" id="MobiDB-lite"/>
    </source>
</evidence>
<evidence type="ECO:0000313" key="3">
    <source>
        <dbReference type="Proteomes" id="UP000006053"/>
    </source>
</evidence>
<dbReference type="STRING" id="756499.Desde_2216"/>
<dbReference type="HOGENOM" id="CLU_3268985_0_0_9"/>
<reference evidence="2 3" key="2">
    <citation type="journal article" date="2015" name="J. Bacteriol.">
        <title>Genomic, proteomic, and biochemical analysis of the organohalide respiratory pathway in Desulfitobacterium dehalogenans.</title>
        <authorList>
            <person name="Kruse T."/>
            <person name="van de Pas B.A."/>
            <person name="Atteia A."/>
            <person name="Krab K."/>
            <person name="Hagen W.R."/>
            <person name="Goodwin L."/>
            <person name="Chain P."/>
            <person name="Boeren S."/>
            <person name="Maphosa F."/>
            <person name="Schraa G."/>
            <person name="de Vos W.M."/>
            <person name="van der Oost J."/>
            <person name="Smidt H."/>
            <person name="Stams A.J."/>
        </authorList>
    </citation>
    <scope>NUCLEOTIDE SEQUENCE [LARGE SCALE GENOMIC DNA]</scope>
    <source>
        <strain evidence="3">ATCC 51507 / DSM 9161 / JW/IU-DC1</strain>
    </source>
</reference>
<feature type="compositionally biased region" description="Basic and acidic residues" evidence="1">
    <location>
        <begin position="17"/>
        <end position="32"/>
    </location>
</feature>
<name>I4A9C7_DESDJ</name>
<keyword evidence="3" id="KW-1185">Reference proteome</keyword>
<dbReference type="RefSeq" id="WP_014794048.1">
    <property type="nucleotide sequence ID" value="NC_018017.1"/>
</dbReference>
<reference evidence="3" key="1">
    <citation type="submission" date="2012-06" db="EMBL/GenBank/DDBJ databases">
        <title>Complete sequence of Desulfitobacterium dehalogenans ATCC 51507.</title>
        <authorList>
            <person name="Lucas S."/>
            <person name="Han J."/>
            <person name="Lapidus A."/>
            <person name="Cheng J.-F."/>
            <person name="Goodwin L."/>
            <person name="Pitluck S."/>
            <person name="Peters L."/>
            <person name="Ovchinnikova G."/>
            <person name="Teshima H."/>
            <person name="Detter J.C."/>
            <person name="Han C."/>
            <person name="Tapia R."/>
            <person name="Land M."/>
            <person name="Hauser L."/>
            <person name="Kyrpides N."/>
            <person name="Ivanova N."/>
            <person name="Pagani I."/>
            <person name="Kruse T."/>
            <person name="de Vos W.M."/>
            <person name="Smidt H."/>
            <person name="Woyke T."/>
        </authorList>
    </citation>
    <scope>NUCLEOTIDE SEQUENCE [LARGE SCALE GENOMIC DNA]</scope>
    <source>
        <strain evidence="3">ATCC 51507 / DSM 9161 / JW/IU-DC1</strain>
    </source>
</reference>
<dbReference type="Proteomes" id="UP000006053">
    <property type="component" value="Chromosome"/>
</dbReference>
<feature type="region of interest" description="Disordered" evidence="1">
    <location>
        <begin position="1"/>
        <end position="43"/>
    </location>
</feature>
<organism evidence="2 3">
    <name type="scientific">Desulfitobacterium dehalogenans (strain ATCC 51507 / DSM 9161 / JW/IU-DC1)</name>
    <dbReference type="NCBI Taxonomy" id="756499"/>
    <lineage>
        <taxon>Bacteria</taxon>
        <taxon>Bacillati</taxon>
        <taxon>Bacillota</taxon>
        <taxon>Clostridia</taxon>
        <taxon>Eubacteriales</taxon>
        <taxon>Desulfitobacteriaceae</taxon>
        <taxon>Desulfitobacterium</taxon>
    </lineage>
</organism>
<protein>
    <submittedName>
        <fullName evidence="2">Uncharacterized protein</fullName>
    </submittedName>
</protein>
<proteinExistence type="predicted"/>
<gene>
    <name evidence="2" type="ordered locus">Desde_2216</name>
</gene>
<dbReference type="EMBL" id="CP003348">
    <property type="protein sequence ID" value="AFM00562.1"/>
    <property type="molecule type" value="Genomic_DNA"/>
</dbReference>